<gene>
    <name evidence="2" type="ORF">EGI05_08620</name>
</gene>
<accession>A0A3N0VXF2</accession>
<dbReference type="OrthoDB" id="8887208at2"/>
<protein>
    <recommendedName>
        <fullName evidence="4">Outer membrane protein beta-barrel domain-containing protein</fullName>
    </recommendedName>
</protein>
<keyword evidence="1" id="KW-0732">Signal</keyword>
<feature type="signal peptide" evidence="1">
    <location>
        <begin position="1"/>
        <end position="19"/>
    </location>
</feature>
<organism evidence="2 3">
    <name type="scientific">Chryseobacterium daecheongense</name>
    <dbReference type="NCBI Taxonomy" id="192389"/>
    <lineage>
        <taxon>Bacteria</taxon>
        <taxon>Pseudomonadati</taxon>
        <taxon>Bacteroidota</taxon>
        <taxon>Flavobacteriia</taxon>
        <taxon>Flavobacteriales</taxon>
        <taxon>Weeksellaceae</taxon>
        <taxon>Chryseobacterium group</taxon>
        <taxon>Chryseobacterium</taxon>
    </lineage>
</organism>
<evidence type="ECO:0008006" key="4">
    <source>
        <dbReference type="Google" id="ProtNLM"/>
    </source>
</evidence>
<evidence type="ECO:0000313" key="2">
    <source>
        <dbReference type="EMBL" id="ROH97454.1"/>
    </source>
</evidence>
<dbReference type="Proteomes" id="UP000269375">
    <property type="component" value="Unassembled WGS sequence"/>
</dbReference>
<reference evidence="3" key="1">
    <citation type="submission" date="2018-11" db="EMBL/GenBank/DDBJ databases">
        <title>Proposal to divide the Flavobacteriaceae and reorganize its genera based on Amino Acid Identity values calculated from whole genome sequences.</title>
        <authorList>
            <person name="Nicholson A.C."/>
            <person name="Gulvik C.A."/>
            <person name="Whitney A.M."/>
            <person name="Humrighouse B.W."/>
            <person name="Bell M."/>
            <person name="Holmes B."/>
            <person name="Steigerwalt A."/>
            <person name="Villarma A."/>
            <person name="Sheth M."/>
            <person name="Batra D."/>
            <person name="Pryor J."/>
            <person name="Bernardet J.-F."/>
            <person name="Hugo C."/>
            <person name="Kampfer P."/>
            <person name="Newman J."/>
            <person name="Mcquiston J.R."/>
        </authorList>
    </citation>
    <scope>NUCLEOTIDE SEQUENCE [LARGE SCALE GENOMIC DNA]</scope>
    <source>
        <strain evidence="3">DSM 15235</strain>
    </source>
</reference>
<proteinExistence type="predicted"/>
<comment type="caution">
    <text evidence="2">The sequence shown here is derived from an EMBL/GenBank/DDBJ whole genome shotgun (WGS) entry which is preliminary data.</text>
</comment>
<dbReference type="RefSeq" id="WP_123262677.1">
    <property type="nucleotide sequence ID" value="NZ_RJTX01000002.1"/>
</dbReference>
<feature type="chain" id="PRO_5017985719" description="Outer membrane protein beta-barrel domain-containing protein" evidence="1">
    <location>
        <begin position="20"/>
        <end position="273"/>
    </location>
</feature>
<dbReference type="AlphaFoldDB" id="A0A3N0VXF2"/>
<dbReference type="EMBL" id="RJTX01000002">
    <property type="protein sequence ID" value="ROH97454.1"/>
    <property type="molecule type" value="Genomic_DNA"/>
</dbReference>
<name>A0A3N0VXF2_9FLAO</name>
<evidence type="ECO:0000313" key="3">
    <source>
        <dbReference type="Proteomes" id="UP000269375"/>
    </source>
</evidence>
<evidence type="ECO:0000256" key="1">
    <source>
        <dbReference type="SAM" id="SignalP"/>
    </source>
</evidence>
<sequence>MKNKLLLLFLLTVTMSVKAQREAFKKGSVLVFWGWNRGWYSDSDIRFYGQDYNFTLKNVSAHDRPTPISEIDHYINPLKMSIPQVNYNITYFIKDNLGITLGLDHMKYVMDQDQTVEFEGYIKDPKYAAMVNNGKIDLSDTKFLKYEHTNGLNYLNLGIQKYKHILNKNKFDIFWTYGLGAGVLIPKTDATLMGKEESDHFHLAGFGMDARTGINVVLWNHIVAKADFKYGYINLPSVRTTQENVKIDKATQDFTFGELVFGIGYTFNTKKHN</sequence>